<dbReference type="SUPFAM" id="SSF55961">
    <property type="entry name" value="Bet v1-like"/>
    <property type="match status" value="1"/>
</dbReference>
<evidence type="ECO:0000256" key="1">
    <source>
        <dbReference type="SAM" id="Phobius"/>
    </source>
</evidence>
<proteinExistence type="predicted"/>
<reference evidence="2 3" key="1">
    <citation type="submission" date="2021-11" db="EMBL/GenBank/DDBJ databases">
        <authorList>
            <person name="Oh E.-T."/>
            <person name="Kim S.-B."/>
        </authorList>
    </citation>
    <scope>NUCLEOTIDE SEQUENCE [LARGE SCALE GENOMIC DNA]</scope>
    <source>
        <strain evidence="2 3">MMS20-SJTR3</strain>
    </source>
</reference>
<protein>
    <submittedName>
        <fullName evidence="2">SRPBCC family protein</fullName>
    </submittedName>
</protein>
<evidence type="ECO:0000313" key="3">
    <source>
        <dbReference type="Proteomes" id="UP001431019"/>
    </source>
</evidence>
<keyword evidence="1" id="KW-0812">Transmembrane</keyword>
<evidence type="ECO:0000313" key="2">
    <source>
        <dbReference type="EMBL" id="MCC8392816.1"/>
    </source>
</evidence>
<dbReference type="Gene3D" id="3.30.530.20">
    <property type="match status" value="1"/>
</dbReference>
<dbReference type="RefSeq" id="WP_230509022.1">
    <property type="nucleotide sequence ID" value="NZ_JAJITD010000004.1"/>
</dbReference>
<keyword evidence="3" id="KW-1185">Reference proteome</keyword>
<feature type="transmembrane region" description="Helical" evidence="1">
    <location>
        <begin position="12"/>
        <end position="32"/>
    </location>
</feature>
<dbReference type="Pfam" id="PF10604">
    <property type="entry name" value="Polyketide_cyc2"/>
    <property type="match status" value="1"/>
</dbReference>
<dbReference type="InterPro" id="IPR023393">
    <property type="entry name" value="START-like_dom_sf"/>
</dbReference>
<gene>
    <name evidence="2" type="ORF">LJ656_09465</name>
</gene>
<comment type="caution">
    <text evidence="2">The sequence shown here is derived from an EMBL/GenBank/DDBJ whole genome shotgun (WGS) entry which is preliminary data.</text>
</comment>
<dbReference type="Proteomes" id="UP001431019">
    <property type="component" value="Unassembled WGS sequence"/>
</dbReference>
<accession>A0ABS8JSD8</accession>
<dbReference type="EMBL" id="JAJITD010000004">
    <property type="protein sequence ID" value="MCC8392816.1"/>
    <property type="molecule type" value="Genomic_DNA"/>
</dbReference>
<name>A0ABS8JSD8_9BURK</name>
<sequence length="189" mass="20485">MNDFTSSAVARLITRASVGTALVVVAVVLLAARQAHAGRSVSIDQAASVVSRHDIDIDAPLSTVWAVQTNISAWPTWRPTVTAAHFDGTLAVGSAFKWEEGGLKITSTIQQIVPERRLVWTGPAQGIFAVHVWEFTATGRGVHVHTEESWSGDVVRANVTTLQPMLDGALRDWLARLKQVSEADSPQRR</sequence>
<keyword evidence="1" id="KW-1133">Transmembrane helix</keyword>
<organism evidence="2 3">
    <name type="scientific">Paraburkholderia sejongensis</name>
    <dbReference type="NCBI Taxonomy" id="2886946"/>
    <lineage>
        <taxon>Bacteria</taxon>
        <taxon>Pseudomonadati</taxon>
        <taxon>Pseudomonadota</taxon>
        <taxon>Betaproteobacteria</taxon>
        <taxon>Burkholderiales</taxon>
        <taxon>Burkholderiaceae</taxon>
        <taxon>Paraburkholderia</taxon>
    </lineage>
</organism>
<dbReference type="InterPro" id="IPR019587">
    <property type="entry name" value="Polyketide_cyclase/dehydratase"/>
</dbReference>
<keyword evidence="1" id="KW-0472">Membrane</keyword>